<feature type="region of interest" description="Disordered" evidence="1">
    <location>
        <begin position="1"/>
        <end position="43"/>
    </location>
</feature>
<evidence type="ECO:0000256" key="1">
    <source>
        <dbReference type="SAM" id="MobiDB-lite"/>
    </source>
</evidence>
<dbReference type="EMBL" id="CP064939">
    <property type="protein sequence ID" value="QPH40176.1"/>
    <property type="molecule type" value="Genomic_DNA"/>
</dbReference>
<keyword evidence="3" id="KW-1185">Reference proteome</keyword>
<dbReference type="KEGG" id="pex:IZT61_02530"/>
<dbReference type="RefSeq" id="WP_196099632.1">
    <property type="nucleotide sequence ID" value="NZ_CP064939.1"/>
</dbReference>
<name>A0A7S9PZY2_9SPHI</name>
<dbReference type="Proteomes" id="UP000594759">
    <property type="component" value="Chromosome"/>
</dbReference>
<evidence type="ECO:0000313" key="2">
    <source>
        <dbReference type="EMBL" id="QPH40176.1"/>
    </source>
</evidence>
<gene>
    <name evidence="2" type="ORF">IZT61_02530</name>
</gene>
<feature type="compositionally biased region" description="Basic and acidic residues" evidence="1">
    <location>
        <begin position="23"/>
        <end position="38"/>
    </location>
</feature>
<proteinExistence type="predicted"/>
<organism evidence="2 3">
    <name type="scientific">Pedobacter endophyticus</name>
    <dbReference type="NCBI Taxonomy" id="2789740"/>
    <lineage>
        <taxon>Bacteria</taxon>
        <taxon>Pseudomonadati</taxon>
        <taxon>Bacteroidota</taxon>
        <taxon>Sphingobacteriia</taxon>
        <taxon>Sphingobacteriales</taxon>
        <taxon>Sphingobacteriaceae</taxon>
        <taxon>Pedobacter</taxon>
    </lineage>
</organism>
<dbReference type="AlphaFoldDB" id="A0A7S9PZY2"/>
<accession>A0A7S9PZY2</accession>
<reference evidence="2 3" key="1">
    <citation type="submission" date="2020-11" db="EMBL/GenBank/DDBJ databases">
        <title>Pedobacter endophytica, an endophytic bacteria isolated form Carex pumila.</title>
        <authorList>
            <person name="Peng Y."/>
            <person name="Jiang L."/>
            <person name="Lee J."/>
        </authorList>
    </citation>
    <scope>NUCLEOTIDE SEQUENCE [LARGE SCALE GENOMIC DNA]</scope>
    <source>
        <strain evidence="2 3">JBR3-12</strain>
    </source>
</reference>
<protein>
    <submittedName>
        <fullName evidence="2">Uncharacterized protein</fullName>
    </submittedName>
</protein>
<sequence>MEQQRKLARRDRMSIAEQVGTDNRGDDKQELNGKDGKEASWLNEVSNAPQAMPADDRKMDGANSVKGKISTLRWHVPTNGISKLL</sequence>
<evidence type="ECO:0000313" key="3">
    <source>
        <dbReference type="Proteomes" id="UP000594759"/>
    </source>
</evidence>